<feature type="compositionally biased region" description="Polar residues" evidence="2">
    <location>
        <begin position="706"/>
        <end position="717"/>
    </location>
</feature>
<feature type="region of interest" description="Disordered" evidence="2">
    <location>
        <begin position="623"/>
        <end position="844"/>
    </location>
</feature>
<keyword evidence="3" id="KW-1133">Transmembrane helix</keyword>
<dbReference type="GO" id="GO:0000324">
    <property type="term" value="C:fungal-type vacuole"/>
    <property type="evidence" value="ECO:0007669"/>
    <property type="project" value="TreeGrafter"/>
</dbReference>
<organism evidence="6 7">
    <name type="scientific">Plectosphaerella cucumerina</name>
    <dbReference type="NCBI Taxonomy" id="40658"/>
    <lineage>
        <taxon>Eukaryota</taxon>
        <taxon>Fungi</taxon>
        <taxon>Dikarya</taxon>
        <taxon>Ascomycota</taxon>
        <taxon>Pezizomycotina</taxon>
        <taxon>Sordariomycetes</taxon>
        <taxon>Hypocreomycetidae</taxon>
        <taxon>Glomerellales</taxon>
        <taxon>Plectosphaerellaceae</taxon>
        <taxon>Plectosphaerella</taxon>
    </lineage>
</organism>
<evidence type="ECO:0000313" key="7">
    <source>
        <dbReference type="Proteomes" id="UP000813385"/>
    </source>
</evidence>
<dbReference type="InterPro" id="IPR034164">
    <property type="entry name" value="Pepsin-like_dom"/>
</dbReference>
<dbReference type="GO" id="GO:0004190">
    <property type="term" value="F:aspartic-type endopeptidase activity"/>
    <property type="evidence" value="ECO:0007669"/>
    <property type="project" value="InterPro"/>
</dbReference>
<protein>
    <submittedName>
        <fullName evidence="6">Aspartic peptidase domain-containing protein</fullName>
    </submittedName>
</protein>
<dbReference type="AlphaFoldDB" id="A0A8K0XA52"/>
<name>A0A8K0XA52_9PEZI</name>
<keyword evidence="7" id="KW-1185">Reference proteome</keyword>
<feature type="compositionally biased region" description="Polar residues" evidence="2">
    <location>
        <begin position="785"/>
        <end position="797"/>
    </location>
</feature>
<feature type="transmembrane region" description="Helical" evidence="3">
    <location>
        <begin position="453"/>
        <end position="474"/>
    </location>
</feature>
<dbReference type="InterPro" id="IPR033121">
    <property type="entry name" value="PEPTIDASE_A1"/>
</dbReference>
<keyword evidence="3" id="KW-0472">Membrane</keyword>
<feature type="compositionally biased region" description="Low complexity" evidence="2">
    <location>
        <begin position="756"/>
        <end position="765"/>
    </location>
</feature>
<feature type="compositionally biased region" description="Polar residues" evidence="2">
    <location>
        <begin position="677"/>
        <end position="687"/>
    </location>
</feature>
<dbReference type="PANTHER" id="PTHR47966">
    <property type="entry name" value="BETA-SITE APP-CLEAVING ENZYME, ISOFORM A-RELATED"/>
    <property type="match status" value="1"/>
</dbReference>
<feature type="signal peptide" evidence="4">
    <location>
        <begin position="1"/>
        <end position="17"/>
    </location>
</feature>
<evidence type="ECO:0000256" key="4">
    <source>
        <dbReference type="SAM" id="SignalP"/>
    </source>
</evidence>
<dbReference type="InterPro" id="IPR001461">
    <property type="entry name" value="Aspartic_peptidase_A1"/>
</dbReference>
<proteinExistence type="inferred from homology"/>
<dbReference type="PANTHER" id="PTHR47966:SF51">
    <property type="entry name" value="BETA-SITE APP-CLEAVING ENZYME, ISOFORM A-RELATED"/>
    <property type="match status" value="1"/>
</dbReference>
<dbReference type="PROSITE" id="PS51767">
    <property type="entry name" value="PEPTIDASE_A1"/>
    <property type="match status" value="1"/>
</dbReference>
<feature type="compositionally biased region" description="Basic and acidic residues" evidence="2">
    <location>
        <begin position="742"/>
        <end position="751"/>
    </location>
</feature>
<feature type="compositionally biased region" description="Low complexity" evidence="2">
    <location>
        <begin position="691"/>
        <end position="705"/>
    </location>
</feature>
<dbReference type="Proteomes" id="UP000813385">
    <property type="component" value="Unassembled WGS sequence"/>
</dbReference>
<reference evidence="6" key="1">
    <citation type="journal article" date="2021" name="Nat. Commun.">
        <title>Genetic determinants of endophytism in the Arabidopsis root mycobiome.</title>
        <authorList>
            <person name="Mesny F."/>
            <person name="Miyauchi S."/>
            <person name="Thiergart T."/>
            <person name="Pickel B."/>
            <person name="Atanasova L."/>
            <person name="Karlsson M."/>
            <person name="Huettel B."/>
            <person name="Barry K.W."/>
            <person name="Haridas S."/>
            <person name="Chen C."/>
            <person name="Bauer D."/>
            <person name="Andreopoulos W."/>
            <person name="Pangilinan J."/>
            <person name="LaButti K."/>
            <person name="Riley R."/>
            <person name="Lipzen A."/>
            <person name="Clum A."/>
            <person name="Drula E."/>
            <person name="Henrissat B."/>
            <person name="Kohler A."/>
            <person name="Grigoriev I.V."/>
            <person name="Martin F.M."/>
            <person name="Hacquard S."/>
        </authorList>
    </citation>
    <scope>NUCLEOTIDE SEQUENCE</scope>
    <source>
        <strain evidence="6">MPI-CAGE-AT-0016</strain>
    </source>
</reference>
<feature type="region of interest" description="Disordered" evidence="2">
    <location>
        <begin position="549"/>
        <end position="577"/>
    </location>
</feature>
<sequence>MASLALLVAVFAGLAAARPSAVALTPSTQWYGIDGNWSTVAFDIGEPSQAVNVLVSTALSEFWVVQSGGCLDREPLCGNSRGNVFTPTNSASWKSIGTWSLGLAYLGYGGNGDYGLDTLAATTLVDQKFSMADVLTAALNATEYYIGFFGLGITQGNFAGVVHESPLTQAVQAYGRIPSYSYGYTAGAYYMGSTGVPCSLTLGGYDENRFIPHNTRFTLSNNGNTPQVLVRAISVSAPEDGRPPVGWSSTTRELSNMTTSFEAVIDSSTPYLWLPGVVCDQFAAALGLTYNSTFDLYTINNTQFDDLLGSSFSFTFSLSSFDNTDNFGTPLSVPGVVNITITAAAFAQVLRYPFRDGAIPYGAPSVPYFPLRRTSNSTASFIIGRAFLQEAYMIVRYDSGVFSLHESLYPEQPLTDLAIVDIDQPENSPYPPPAGATDDGSQGGRNSLSTGQIVGIVVGVVAAVLGVLAAWLCYRRRKRARKSTAGHDGKDGSSSSAHSAEASTPMAKLMSRMVGRSRSTRAQVHEAPGSVAQPTEVGAEAGHAVYELPAPMGPTELDASNETSSITGDTELGTDNSHSMSAYEAARLKLAKQLQGPVPPYSPPENPEDHPVLSEKGVYEVSPVTTHRPCDGHPSPLSSPTSGENSNSFPGTLPSPLSQRDGSMMRTPTLPSPITIHETSPGTTRGNTDFLATASPLAASSPTSLQRSHSQPGSTNPVPAGFQRTPIDPSRVVCLGPMPEHMSMRSDRAGQQERIAAVAASAAAAGEGEGVHTSDNPSRSHTDSSPRLGQARDSQGAPSRPAQAGSDGVQPAASPPRQGQTDAGLELIHVPQPADRRYSWEDDR</sequence>
<dbReference type="EMBL" id="JAGPXD010000001">
    <property type="protein sequence ID" value="KAH7375785.1"/>
    <property type="molecule type" value="Genomic_DNA"/>
</dbReference>
<feature type="compositionally biased region" description="Low complexity" evidence="2">
    <location>
        <begin position="493"/>
        <end position="503"/>
    </location>
</feature>
<feature type="compositionally biased region" description="Polar residues" evidence="2">
    <location>
        <begin position="558"/>
        <end position="577"/>
    </location>
</feature>
<evidence type="ECO:0000256" key="3">
    <source>
        <dbReference type="SAM" id="Phobius"/>
    </source>
</evidence>
<evidence type="ECO:0000256" key="1">
    <source>
        <dbReference type="ARBA" id="ARBA00007447"/>
    </source>
</evidence>
<feature type="chain" id="PRO_5035477647" evidence="4">
    <location>
        <begin position="18"/>
        <end position="844"/>
    </location>
</feature>
<evidence type="ECO:0000313" key="6">
    <source>
        <dbReference type="EMBL" id="KAH7375785.1"/>
    </source>
</evidence>
<gene>
    <name evidence="6" type="ORF">B0T11DRAFT_345823</name>
</gene>
<accession>A0A8K0XA52</accession>
<dbReference type="InterPro" id="IPR021109">
    <property type="entry name" value="Peptidase_aspartic_dom_sf"/>
</dbReference>
<dbReference type="CDD" id="cd05471">
    <property type="entry name" value="pepsin_like"/>
    <property type="match status" value="1"/>
</dbReference>
<keyword evidence="4" id="KW-0732">Signal</keyword>
<dbReference type="Gene3D" id="2.40.70.10">
    <property type="entry name" value="Acid Proteases"/>
    <property type="match status" value="2"/>
</dbReference>
<feature type="compositionally biased region" description="Basic and acidic residues" evidence="2">
    <location>
        <begin position="834"/>
        <end position="844"/>
    </location>
</feature>
<feature type="domain" description="Peptidase A1" evidence="5">
    <location>
        <begin position="38"/>
        <end position="405"/>
    </location>
</feature>
<comment type="similarity">
    <text evidence="1">Belongs to the peptidase A1 family.</text>
</comment>
<evidence type="ECO:0000259" key="5">
    <source>
        <dbReference type="PROSITE" id="PS51767"/>
    </source>
</evidence>
<feature type="region of interest" description="Disordered" evidence="2">
    <location>
        <begin position="512"/>
        <end position="531"/>
    </location>
</feature>
<dbReference type="PRINTS" id="PR00792">
    <property type="entry name" value="PEPSIN"/>
</dbReference>
<keyword evidence="3" id="KW-0812">Transmembrane</keyword>
<dbReference type="GO" id="GO:0006508">
    <property type="term" value="P:proteolysis"/>
    <property type="evidence" value="ECO:0007669"/>
    <property type="project" value="InterPro"/>
</dbReference>
<feature type="region of interest" description="Disordered" evidence="2">
    <location>
        <begin position="423"/>
        <end position="446"/>
    </location>
</feature>
<evidence type="ECO:0000256" key="2">
    <source>
        <dbReference type="SAM" id="MobiDB-lite"/>
    </source>
</evidence>
<dbReference type="Pfam" id="PF00026">
    <property type="entry name" value="Asp"/>
    <property type="match status" value="1"/>
</dbReference>
<feature type="compositionally biased region" description="Polar residues" evidence="2">
    <location>
        <begin position="636"/>
        <end position="661"/>
    </location>
</feature>
<feature type="region of interest" description="Disordered" evidence="2">
    <location>
        <begin position="481"/>
        <end position="505"/>
    </location>
</feature>
<comment type="caution">
    <text evidence="6">The sequence shown here is derived from an EMBL/GenBank/DDBJ whole genome shotgun (WGS) entry which is preliminary data.</text>
</comment>
<dbReference type="SUPFAM" id="SSF50630">
    <property type="entry name" value="Acid proteases"/>
    <property type="match status" value="1"/>
</dbReference>
<dbReference type="OrthoDB" id="5233646at2759"/>